<evidence type="ECO:0000313" key="4">
    <source>
        <dbReference type="EMBL" id="TGM59270.1"/>
    </source>
</evidence>
<proteinExistence type="predicted"/>
<feature type="transmembrane region" description="Helical" evidence="2">
    <location>
        <begin position="222"/>
        <end position="238"/>
    </location>
</feature>
<evidence type="ECO:0000256" key="1">
    <source>
        <dbReference type="SAM" id="MobiDB-lite"/>
    </source>
</evidence>
<dbReference type="InterPro" id="IPR007621">
    <property type="entry name" value="TPM_dom"/>
</dbReference>
<feature type="transmembrane region" description="Helical" evidence="2">
    <location>
        <begin position="385"/>
        <end position="406"/>
    </location>
</feature>
<feature type="transmembrane region" description="Helical" evidence="2">
    <location>
        <begin position="418"/>
        <end position="435"/>
    </location>
</feature>
<reference evidence="5" key="1">
    <citation type="journal article" date="2019" name="PLoS Negl. Trop. Dis.">
        <title>Revisiting the worldwide diversity of Leptospira species in the environment.</title>
        <authorList>
            <person name="Vincent A.T."/>
            <person name="Schiettekatte O."/>
            <person name="Bourhy P."/>
            <person name="Veyrier F.J."/>
            <person name="Picardeau M."/>
        </authorList>
    </citation>
    <scope>NUCLEOTIDE SEQUENCE [LARGE SCALE GENOMIC DNA]</scope>
    <source>
        <strain evidence="5">201601955</strain>
    </source>
</reference>
<feature type="transmembrane region" description="Helical" evidence="2">
    <location>
        <begin position="194"/>
        <end position="210"/>
    </location>
</feature>
<dbReference type="PANTHER" id="PTHR30373">
    <property type="entry name" value="UPF0603 PROTEIN YGCG"/>
    <property type="match status" value="1"/>
</dbReference>
<feature type="compositionally biased region" description="Low complexity" evidence="1">
    <location>
        <begin position="504"/>
        <end position="530"/>
    </location>
</feature>
<organism evidence="4 5">
    <name type="scientific">Leptospira vanthielii</name>
    <dbReference type="NCBI Taxonomy" id="293085"/>
    <lineage>
        <taxon>Bacteria</taxon>
        <taxon>Pseudomonadati</taxon>
        <taxon>Spirochaetota</taxon>
        <taxon>Spirochaetia</taxon>
        <taxon>Leptospirales</taxon>
        <taxon>Leptospiraceae</taxon>
        <taxon>Leptospira</taxon>
    </lineage>
</organism>
<comment type="caution">
    <text evidence="4">The sequence shown here is derived from an EMBL/GenBank/DDBJ whole genome shotgun (WGS) entry which is preliminary data.</text>
</comment>
<protein>
    <submittedName>
        <fullName evidence="4">TPM domain-containing protein</fullName>
    </submittedName>
</protein>
<name>A0ABY2NRV5_9LEPT</name>
<feature type="domain" description="TPM" evidence="3">
    <location>
        <begin position="39"/>
        <end position="160"/>
    </location>
</feature>
<feature type="transmembrane region" description="Helical" evidence="2">
    <location>
        <begin position="292"/>
        <end position="311"/>
    </location>
</feature>
<evidence type="ECO:0000256" key="2">
    <source>
        <dbReference type="SAM" id="Phobius"/>
    </source>
</evidence>
<dbReference type="EMBL" id="RQHF01000012">
    <property type="protein sequence ID" value="TGM59270.1"/>
    <property type="molecule type" value="Genomic_DNA"/>
</dbReference>
<keyword evidence="2" id="KW-0472">Membrane</keyword>
<evidence type="ECO:0000259" key="3">
    <source>
        <dbReference type="Pfam" id="PF04536"/>
    </source>
</evidence>
<feature type="transmembrane region" description="Helical" evidence="2">
    <location>
        <begin position="332"/>
        <end position="350"/>
    </location>
</feature>
<keyword evidence="5" id="KW-1185">Reference proteome</keyword>
<dbReference type="Gene3D" id="3.10.310.50">
    <property type="match status" value="1"/>
</dbReference>
<feature type="transmembrane region" description="Helical" evidence="2">
    <location>
        <begin position="268"/>
        <end position="286"/>
    </location>
</feature>
<feature type="compositionally biased region" description="Gly residues" evidence="1">
    <location>
        <begin position="531"/>
        <end position="547"/>
    </location>
</feature>
<dbReference type="Proteomes" id="UP000298112">
    <property type="component" value="Unassembled WGS sequence"/>
</dbReference>
<feature type="region of interest" description="Disordered" evidence="1">
    <location>
        <begin position="504"/>
        <end position="547"/>
    </location>
</feature>
<dbReference type="PANTHER" id="PTHR30373:SF2">
    <property type="entry name" value="UPF0603 PROTEIN YGCG"/>
    <property type="match status" value="1"/>
</dbReference>
<gene>
    <name evidence="4" type="ORF">EHQ95_06040</name>
</gene>
<feature type="transmembrane region" description="Helical" evidence="2">
    <location>
        <begin position="356"/>
        <end position="373"/>
    </location>
</feature>
<accession>A0ABY2NRV5</accession>
<feature type="transmembrane region" description="Helical" evidence="2">
    <location>
        <begin position="473"/>
        <end position="495"/>
    </location>
</feature>
<sequence>MKITRKNWIHFGLFISFFFQVWILPLAARDVRILTNPLTDEVGILPSWERNQITEILSAIETKTSAQVYVYVIPSLEGEILETYSLAVAENSKLGQKGKDNGVLVLLSTGDRKVRIEVGYGLEETLTDTLCNRIIRNVMIPEFKKGEIPLGLVSGIQAIESILYGASESNPALNTDYPDGIGVGLSSDNTPKNIGFAVGILVLALIVHYVLKDNKIYKERKWMGVLYGLFVLSIIWYFFPDAVFYLFCFGVFAGNLYLLYGLWSPLSYLFSFLSILFWIPFINYTFKADLNVLFWVFGIISLILYSLKIALDESFIKFFNAIAKKIGSTPKGLFLHIFSFLTLGFTILSLWNGERFLYILFYQGLILFTTYGLGKNSFGFTTFHYFSAFFLWLFLVAGLYFFWPIANDSVPSFDSETMILWLQWFICLVFGYLLAVSIEVESWKYRFLKYTLIAAVWTSGFSLHYLLGFSDKWSPMTFLFSYVSLFILHFLYVLANESGSGSYSSYSSGSSSSSSSYSSSSYSSSSSSRSSGGGGGSFGGGGSSGSW</sequence>
<feature type="transmembrane region" description="Helical" evidence="2">
    <location>
        <begin position="447"/>
        <end position="467"/>
    </location>
</feature>
<keyword evidence="2" id="KW-1133">Transmembrane helix</keyword>
<dbReference type="RefSeq" id="WP_135657740.1">
    <property type="nucleotide sequence ID" value="NZ_RQHF01000012.1"/>
</dbReference>
<feature type="transmembrane region" description="Helical" evidence="2">
    <location>
        <begin position="244"/>
        <end position="263"/>
    </location>
</feature>
<evidence type="ECO:0000313" key="5">
    <source>
        <dbReference type="Proteomes" id="UP000298112"/>
    </source>
</evidence>
<keyword evidence="2" id="KW-0812">Transmembrane</keyword>
<dbReference type="Pfam" id="PF04536">
    <property type="entry name" value="TPM_phosphatase"/>
    <property type="match status" value="1"/>
</dbReference>